<organism evidence="1 2">
    <name type="scientific">Caerostris darwini</name>
    <dbReference type="NCBI Taxonomy" id="1538125"/>
    <lineage>
        <taxon>Eukaryota</taxon>
        <taxon>Metazoa</taxon>
        <taxon>Ecdysozoa</taxon>
        <taxon>Arthropoda</taxon>
        <taxon>Chelicerata</taxon>
        <taxon>Arachnida</taxon>
        <taxon>Araneae</taxon>
        <taxon>Araneomorphae</taxon>
        <taxon>Entelegynae</taxon>
        <taxon>Araneoidea</taxon>
        <taxon>Araneidae</taxon>
        <taxon>Caerostris</taxon>
    </lineage>
</organism>
<proteinExistence type="predicted"/>
<accession>A0AAV4W8J7</accession>
<evidence type="ECO:0000313" key="2">
    <source>
        <dbReference type="Proteomes" id="UP001054837"/>
    </source>
</evidence>
<protein>
    <submittedName>
        <fullName evidence="1">Uncharacterized protein</fullName>
    </submittedName>
</protein>
<keyword evidence="2" id="KW-1185">Reference proteome</keyword>
<dbReference type="EMBL" id="BPLQ01014300">
    <property type="protein sequence ID" value="GIY78992.1"/>
    <property type="molecule type" value="Genomic_DNA"/>
</dbReference>
<name>A0AAV4W8J7_9ARAC</name>
<dbReference type="AlphaFoldDB" id="A0AAV4W8J7"/>
<reference evidence="1 2" key="1">
    <citation type="submission" date="2021-06" db="EMBL/GenBank/DDBJ databases">
        <title>Caerostris darwini draft genome.</title>
        <authorList>
            <person name="Kono N."/>
            <person name="Arakawa K."/>
        </authorList>
    </citation>
    <scope>NUCLEOTIDE SEQUENCE [LARGE SCALE GENOMIC DNA]</scope>
</reference>
<comment type="caution">
    <text evidence="1">The sequence shown here is derived from an EMBL/GenBank/DDBJ whole genome shotgun (WGS) entry which is preliminary data.</text>
</comment>
<dbReference type="Proteomes" id="UP001054837">
    <property type="component" value="Unassembled WGS sequence"/>
</dbReference>
<gene>
    <name evidence="1" type="ORF">CDAR_470951</name>
</gene>
<sequence>MDALLRAGSGLPALRNLYQRVGWLKELEVGHRFNNGHFPPDRVITTTPPFLVFHPPLALQFRGPVRPSGEPLADQYHFLFKDENVGTEKISLAETTSVKTSSFPHLHHVKNGVTKWCKEINTDKSFSPLRSSGIPTLHVFFKKQPPKR</sequence>
<evidence type="ECO:0000313" key="1">
    <source>
        <dbReference type="EMBL" id="GIY78992.1"/>
    </source>
</evidence>